<reference evidence="1" key="1">
    <citation type="journal article" date="2021" name="Proc. Natl. Acad. Sci. U.S.A.">
        <title>A Catalog of Tens of Thousands of Viruses from Human Metagenomes Reveals Hidden Associations with Chronic Diseases.</title>
        <authorList>
            <person name="Tisza M.J."/>
            <person name="Buck C.B."/>
        </authorList>
    </citation>
    <scope>NUCLEOTIDE SEQUENCE</scope>
    <source>
        <strain evidence="1">Ctgn638</strain>
    </source>
</reference>
<protein>
    <submittedName>
        <fullName evidence="1">Uncharacterized protein</fullName>
    </submittedName>
</protein>
<organism evidence="1">
    <name type="scientific">Siphoviridae sp. ctgn638</name>
    <dbReference type="NCBI Taxonomy" id="2827913"/>
    <lineage>
        <taxon>Viruses</taxon>
        <taxon>Duplodnaviria</taxon>
        <taxon>Heunggongvirae</taxon>
        <taxon>Uroviricota</taxon>
        <taxon>Caudoviricetes</taxon>
    </lineage>
</organism>
<proteinExistence type="predicted"/>
<evidence type="ECO:0000313" key="1">
    <source>
        <dbReference type="EMBL" id="DAF63904.1"/>
    </source>
</evidence>
<dbReference type="EMBL" id="BK032845">
    <property type="protein sequence ID" value="DAF63904.1"/>
    <property type="molecule type" value="Genomic_DNA"/>
</dbReference>
<name>A0A8S5TLA8_9CAUD</name>
<accession>A0A8S5TLA8</accession>
<sequence>MFYFYYLLHFCSTLIKKRVIKENSFITLYLFLYTFKS</sequence>